<proteinExistence type="predicted"/>
<keyword evidence="2" id="KW-1185">Reference proteome</keyword>
<gene>
    <name evidence="1" type="ORF">GMARGA_LOCUS44575</name>
</gene>
<feature type="non-terminal residue" evidence="1">
    <location>
        <position position="133"/>
    </location>
</feature>
<dbReference type="Proteomes" id="UP000789901">
    <property type="component" value="Unassembled WGS sequence"/>
</dbReference>
<feature type="non-terminal residue" evidence="1">
    <location>
        <position position="1"/>
    </location>
</feature>
<name>A0ABN7XKH2_GIGMA</name>
<reference evidence="1 2" key="1">
    <citation type="submission" date="2021-06" db="EMBL/GenBank/DDBJ databases">
        <authorList>
            <person name="Kallberg Y."/>
            <person name="Tangrot J."/>
            <person name="Rosling A."/>
        </authorList>
    </citation>
    <scope>NUCLEOTIDE SEQUENCE [LARGE SCALE GENOMIC DNA]</scope>
    <source>
        <strain evidence="1 2">120-4 pot B 10/14</strain>
    </source>
</reference>
<evidence type="ECO:0000313" key="2">
    <source>
        <dbReference type="Proteomes" id="UP000789901"/>
    </source>
</evidence>
<dbReference type="EMBL" id="CAJVQB010152719">
    <property type="protein sequence ID" value="CAG8855754.1"/>
    <property type="molecule type" value="Genomic_DNA"/>
</dbReference>
<evidence type="ECO:0000313" key="1">
    <source>
        <dbReference type="EMBL" id="CAG8855754.1"/>
    </source>
</evidence>
<accession>A0ABN7XKH2</accession>
<organism evidence="1 2">
    <name type="scientific">Gigaspora margarita</name>
    <dbReference type="NCBI Taxonomy" id="4874"/>
    <lineage>
        <taxon>Eukaryota</taxon>
        <taxon>Fungi</taxon>
        <taxon>Fungi incertae sedis</taxon>
        <taxon>Mucoromycota</taxon>
        <taxon>Glomeromycotina</taxon>
        <taxon>Glomeromycetes</taxon>
        <taxon>Diversisporales</taxon>
        <taxon>Gigasporaceae</taxon>
        <taxon>Gigaspora</taxon>
    </lineage>
</organism>
<protein>
    <submittedName>
        <fullName evidence="1">41963_t:CDS:1</fullName>
    </submittedName>
</protein>
<comment type="caution">
    <text evidence="1">The sequence shown here is derived from an EMBL/GenBank/DDBJ whole genome shotgun (WGS) entry which is preliminary data.</text>
</comment>
<sequence>YEFYYNIEFKNKELLSEFIYNSIQLSKEAEDYLLFTRKVKAMNIDLKNDTKKDAKPKMKLVTFKKEMLPENLDLALAKSAFEKAFTLSDLKILIQVFQNKPVKVKEKKKSALIDLLFNHLNNGSEFNEETKKK</sequence>